<name>A0A2A4YTE0_9PROT</name>
<dbReference type="EMBL" id="NVUS01000024">
    <property type="protein sequence ID" value="PCI98072.1"/>
    <property type="molecule type" value="Genomic_DNA"/>
</dbReference>
<proteinExistence type="predicted"/>
<protein>
    <submittedName>
        <fullName evidence="1">Uncharacterized protein</fullName>
    </submittedName>
</protein>
<organism evidence="1">
    <name type="scientific">OCS116 cluster bacterium</name>
    <dbReference type="NCBI Taxonomy" id="2030921"/>
    <lineage>
        <taxon>Bacteria</taxon>
        <taxon>Pseudomonadati</taxon>
        <taxon>Pseudomonadota</taxon>
        <taxon>Alphaproteobacteria</taxon>
        <taxon>OCS116 cluster</taxon>
    </lineage>
</organism>
<gene>
    <name evidence="1" type="ORF">COB13_14390</name>
</gene>
<sequence length="62" mass="6867">MYFVLVAGVGFEPTALGYEPSATKKAPITEILIQKIFINNGYFDNLASDIKDLIYTLPINLT</sequence>
<dbReference type="AlphaFoldDB" id="A0A2A4YTE0"/>
<reference key="1">
    <citation type="submission" date="2017-08" db="EMBL/GenBank/DDBJ databases">
        <title>A dynamic microbial community with high functional redundancy inhabits the cold, oxic subseafloor aquifer.</title>
        <authorList>
            <person name="Tully B.J."/>
            <person name="Wheat C.G."/>
            <person name="Glazer B.T."/>
            <person name="Huber J.A."/>
        </authorList>
    </citation>
    <scope>NUCLEOTIDE SEQUENCE [LARGE SCALE GENOMIC DNA]</scope>
</reference>
<evidence type="ECO:0000313" key="1">
    <source>
        <dbReference type="EMBL" id="PCI98072.1"/>
    </source>
</evidence>
<comment type="caution">
    <text evidence="1">The sequence shown here is derived from an EMBL/GenBank/DDBJ whole genome shotgun (WGS) entry which is preliminary data.</text>
</comment>
<reference evidence="1" key="2">
    <citation type="journal article" date="2018" name="ISME J.">
        <title>A dynamic microbial community with high functional redundancy inhabits the cold, oxic subseafloor aquifer.</title>
        <authorList>
            <person name="Tully B.J."/>
            <person name="Wheat C.G."/>
            <person name="Glazer B.T."/>
            <person name="Huber J.A."/>
        </authorList>
    </citation>
    <scope>NUCLEOTIDE SEQUENCE</scope>
    <source>
        <strain evidence="1">NORP83</strain>
    </source>
</reference>
<accession>A0A2A4YTE0</accession>